<dbReference type="EC" id="2.5.1.78" evidence="3 7"/>
<dbReference type="Pfam" id="PF00885">
    <property type="entry name" value="DMRL_synthase"/>
    <property type="match status" value="1"/>
</dbReference>
<proteinExistence type="inferred from homology"/>
<keyword evidence="4 7" id="KW-0686">Riboflavin biosynthesis</keyword>
<comment type="function">
    <text evidence="7">Catalyzes the formation of 6,7-dimethyl-8-ribityllumazine by condensation of 5-amino-6-(D-ribitylamino)uracil with 3,4-dihydroxy-2-butanone 4-phosphate. This is the penultimate step in the biosynthesis of riboflavin.</text>
</comment>
<feature type="binding site" evidence="7">
    <location>
        <begin position="49"/>
        <end position="51"/>
    </location>
    <ligand>
        <name>5-amino-6-(D-ribitylamino)uracil</name>
        <dbReference type="ChEBI" id="CHEBI:15934"/>
    </ligand>
</feature>
<protein>
    <recommendedName>
        <fullName evidence="3 7">6,7-dimethyl-8-ribityllumazine synthase</fullName>
        <shortName evidence="7">DMRL synthase</shortName>
        <shortName evidence="7">LS</shortName>
        <shortName evidence="7">Lumazine synthase</shortName>
        <ecNumber evidence="3 7">2.5.1.78</ecNumber>
    </recommendedName>
</protein>
<evidence type="ECO:0000256" key="4">
    <source>
        <dbReference type="ARBA" id="ARBA00022619"/>
    </source>
</evidence>
<dbReference type="InterPro" id="IPR036467">
    <property type="entry name" value="LS/RS_sf"/>
</dbReference>
<organism evidence="8 10">
    <name type="scientific">Sulfuracidifex tepidarius</name>
    <dbReference type="NCBI Taxonomy" id="1294262"/>
    <lineage>
        <taxon>Archaea</taxon>
        <taxon>Thermoproteota</taxon>
        <taxon>Thermoprotei</taxon>
        <taxon>Sulfolobales</taxon>
        <taxon>Sulfolobaceae</taxon>
        <taxon>Sulfuracidifex</taxon>
    </lineage>
</organism>
<dbReference type="NCBIfam" id="TIGR00114">
    <property type="entry name" value="lumazine-synth"/>
    <property type="match status" value="1"/>
</dbReference>
<dbReference type="GO" id="GO:0009349">
    <property type="term" value="C:riboflavin synthase complex"/>
    <property type="evidence" value="ECO:0007669"/>
    <property type="project" value="UniProtKB-UniRule"/>
</dbReference>
<feature type="binding site" evidence="7">
    <location>
        <begin position="73"/>
        <end position="75"/>
    </location>
    <ligand>
        <name>5-amino-6-(D-ribitylamino)uracil</name>
        <dbReference type="ChEBI" id="CHEBI:15934"/>
    </ligand>
</feature>
<evidence type="ECO:0000256" key="3">
    <source>
        <dbReference type="ARBA" id="ARBA00012664"/>
    </source>
</evidence>
<accession>A0A510DW49</accession>
<dbReference type="EMBL" id="AP018929">
    <property type="protein sequence ID" value="BBG24188.1"/>
    <property type="molecule type" value="Genomic_DNA"/>
</dbReference>
<keyword evidence="5 7" id="KW-0808">Transferase</keyword>
<dbReference type="SUPFAM" id="SSF52121">
    <property type="entry name" value="Lumazine synthase"/>
    <property type="match status" value="1"/>
</dbReference>
<dbReference type="Proteomes" id="UP000325030">
    <property type="component" value="Chromosome"/>
</dbReference>
<dbReference type="AlphaFoldDB" id="A0A510DW49"/>
<dbReference type="FunFam" id="3.40.50.960:FF:000003">
    <property type="entry name" value="6,7-dimethyl-8-ribityllumazine synthase"/>
    <property type="match status" value="1"/>
</dbReference>
<feature type="binding site" evidence="7">
    <location>
        <begin position="78"/>
        <end position="79"/>
    </location>
    <ligand>
        <name>(2S)-2-hydroxy-3-oxobutyl phosphate</name>
        <dbReference type="ChEBI" id="CHEBI:58830"/>
    </ligand>
</feature>
<dbReference type="InterPro" id="IPR002180">
    <property type="entry name" value="LS/RS"/>
</dbReference>
<dbReference type="CDD" id="cd09211">
    <property type="entry name" value="Lumazine_synthase_archaeal"/>
    <property type="match status" value="1"/>
</dbReference>
<evidence type="ECO:0000313" key="10">
    <source>
        <dbReference type="Proteomes" id="UP000322983"/>
    </source>
</evidence>
<dbReference type="PANTHER" id="PTHR21058:SF0">
    <property type="entry name" value="6,7-DIMETHYL-8-RIBITYLLUMAZINE SYNTHASE"/>
    <property type="match status" value="1"/>
</dbReference>
<sequence>MKMQESSINLGIVVADFNYDITYLMLQKAISHAKFLRANVKIVFKVPGSYDIPLAVKKILEKVDVDAVVTLGAVIRGETKHDEIIGSQTARLIADLSIQHGKPVTLGIIGPGATHEQAVERIEEYANRAVESAVKLALRYKKLESLGDIKETVYIE</sequence>
<evidence type="ECO:0000313" key="8">
    <source>
        <dbReference type="EMBL" id="BBG24188.1"/>
    </source>
</evidence>
<dbReference type="UniPathway" id="UPA00275">
    <property type="reaction ID" value="UER00404"/>
</dbReference>
<feature type="binding site" evidence="7">
    <location>
        <position position="17"/>
    </location>
    <ligand>
        <name>5-amino-6-(D-ribitylamino)uracil</name>
        <dbReference type="ChEBI" id="CHEBI:15934"/>
    </ligand>
</feature>
<dbReference type="EMBL" id="AP018930">
    <property type="protein sequence ID" value="BBG26945.1"/>
    <property type="molecule type" value="Genomic_DNA"/>
</dbReference>
<evidence type="ECO:0000256" key="1">
    <source>
        <dbReference type="ARBA" id="ARBA00004917"/>
    </source>
</evidence>
<feature type="active site" description="Proton donor" evidence="7">
    <location>
        <position position="81"/>
    </location>
</feature>
<dbReference type="STRING" id="1294262.GCA_001316085_00551"/>
<accession>A0A510E369</accession>
<comment type="similarity">
    <text evidence="2 7">Belongs to the DMRL synthase family.</text>
</comment>
<dbReference type="GO" id="GO:0009231">
    <property type="term" value="P:riboflavin biosynthetic process"/>
    <property type="evidence" value="ECO:0007669"/>
    <property type="project" value="UniProtKB-UniRule"/>
</dbReference>
<feature type="binding site" evidence="7">
    <location>
        <position position="121"/>
    </location>
    <ligand>
        <name>(2S)-2-hydroxy-3-oxobutyl phosphate</name>
        <dbReference type="ChEBI" id="CHEBI:58830"/>
    </ligand>
</feature>
<keyword evidence="10" id="KW-1185">Reference proteome</keyword>
<comment type="catalytic activity">
    <reaction evidence="6 7">
        <text>(2S)-2-hydroxy-3-oxobutyl phosphate + 5-amino-6-(D-ribitylamino)uracil = 6,7-dimethyl-8-(1-D-ribityl)lumazine + phosphate + 2 H2O + H(+)</text>
        <dbReference type="Rhea" id="RHEA:26152"/>
        <dbReference type="ChEBI" id="CHEBI:15377"/>
        <dbReference type="ChEBI" id="CHEBI:15378"/>
        <dbReference type="ChEBI" id="CHEBI:15934"/>
        <dbReference type="ChEBI" id="CHEBI:43474"/>
        <dbReference type="ChEBI" id="CHEBI:58201"/>
        <dbReference type="ChEBI" id="CHEBI:58830"/>
        <dbReference type="EC" id="2.5.1.78"/>
    </reaction>
</comment>
<dbReference type="KEGG" id="step:IC006_1495"/>
<dbReference type="Proteomes" id="UP000322983">
    <property type="component" value="Chromosome"/>
</dbReference>
<evidence type="ECO:0000313" key="11">
    <source>
        <dbReference type="Proteomes" id="UP000325030"/>
    </source>
</evidence>
<dbReference type="InterPro" id="IPR034964">
    <property type="entry name" value="LS"/>
</dbReference>
<gene>
    <name evidence="7" type="primary">ribH</name>
    <name evidence="8" type="ORF">IC006_1495</name>
    <name evidence="9" type="ORF">IC007_1472</name>
</gene>
<dbReference type="HAMAP" id="MF_00178">
    <property type="entry name" value="Lumazine_synth"/>
    <property type="match status" value="1"/>
</dbReference>
<evidence type="ECO:0000256" key="5">
    <source>
        <dbReference type="ARBA" id="ARBA00022679"/>
    </source>
</evidence>
<name>A0A510DW49_9CREN</name>
<reference evidence="11" key="1">
    <citation type="submission" date="2018-09" db="EMBL/GenBank/DDBJ databases">
        <title>Complete Genome Sequencing of Sulfolobus sp. JCM 16834.</title>
        <authorList>
            <person name="Kato S."/>
            <person name="Itoh T."/>
            <person name="Ohkuma M."/>
        </authorList>
    </citation>
    <scope>NUCLEOTIDE SEQUENCE [LARGE SCALE GENOMIC DNA]</scope>
    <source>
        <strain evidence="11">IC-007</strain>
    </source>
</reference>
<dbReference type="PANTHER" id="PTHR21058">
    <property type="entry name" value="6,7-DIMETHYL-8-RIBITYLLUMAZINE SYNTHASE DMRL SYNTHASE LUMAZINE SYNTHASE"/>
    <property type="match status" value="1"/>
</dbReference>
<evidence type="ECO:0000256" key="7">
    <source>
        <dbReference type="HAMAP-Rule" id="MF_00178"/>
    </source>
</evidence>
<comment type="pathway">
    <text evidence="1 7">Cofactor biosynthesis; riboflavin biosynthesis; riboflavin from 2-hydroxy-3-oxobutyl phosphate and 5-amino-6-(D-ribitylamino)uracil: step 1/2.</text>
</comment>
<reference evidence="8 10" key="2">
    <citation type="journal article" date="2020" name="Int. J. Syst. Evol. Microbiol.">
        <title>Sulfuracidifex tepidarius gen. nov., sp. nov. and transfer of Sulfolobus metallicus Huber and Stetter 1992 to the genus Sulfuracidifex as Sulfuracidifex metallicus comb. nov.</title>
        <authorList>
            <person name="Itoh T."/>
            <person name="Miura T."/>
            <person name="Sakai H.D."/>
            <person name="Kato S."/>
            <person name="Ohkuma M."/>
            <person name="Takashina T."/>
        </authorList>
    </citation>
    <scope>NUCLEOTIDE SEQUENCE [LARGE SCALE GENOMIC DNA]</scope>
    <source>
        <strain evidence="8 10">IC-006</strain>
        <strain evidence="9">IC-007</strain>
    </source>
</reference>
<evidence type="ECO:0000313" key="9">
    <source>
        <dbReference type="EMBL" id="BBG26945.1"/>
    </source>
</evidence>
<evidence type="ECO:0000256" key="2">
    <source>
        <dbReference type="ARBA" id="ARBA00007424"/>
    </source>
</evidence>
<evidence type="ECO:0000256" key="6">
    <source>
        <dbReference type="ARBA" id="ARBA00048785"/>
    </source>
</evidence>
<dbReference type="GO" id="GO:0000906">
    <property type="term" value="F:6,7-dimethyl-8-ribityllumazine synthase activity"/>
    <property type="evidence" value="ECO:0007669"/>
    <property type="project" value="UniProtKB-UniRule"/>
</dbReference>
<dbReference type="Gene3D" id="3.40.50.960">
    <property type="entry name" value="Lumazine/riboflavin synthase"/>
    <property type="match status" value="1"/>
</dbReference>
<feature type="binding site" evidence="7">
    <location>
        <position position="106"/>
    </location>
    <ligand>
        <name>5-amino-6-(D-ribitylamino)uracil</name>
        <dbReference type="ChEBI" id="CHEBI:15934"/>
    </ligand>
</feature>